<dbReference type="GO" id="GO:0043138">
    <property type="term" value="F:3'-5' DNA helicase activity"/>
    <property type="evidence" value="ECO:0007669"/>
    <property type="project" value="UniProtKB-EC"/>
</dbReference>
<keyword evidence="5 15" id="KW-0347">Helicase</keyword>
<keyword evidence="10" id="KW-0413">Isomerase</keyword>
<evidence type="ECO:0000313" key="20">
    <source>
        <dbReference type="Proteomes" id="UP000245048"/>
    </source>
</evidence>
<proteinExistence type="predicted"/>
<dbReference type="PROSITE" id="PS51198">
    <property type="entry name" value="UVRD_HELICASE_ATP_BIND"/>
    <property type="match status" value="1"/>
</dbReference>
<evidence type="ECO:0000256" key="16">
    <source>
        <dbReference type="SAM" id="MobiDB-lite"/>
    </source>
</evidence>
<dbReference type="GO" id="GO:0005829">
    <property type="term" value="C:cytosol"/>
    <property type="evidence" value="ECO:0007669"/>
    <property type="project" value="TreeGrafter"/>
</dbReference>
<dbReference type="PROSITE" id="PS51217">
    <property type="entry name" value="UVRD_HELICASE_CTER"/>
    <property type="match status" value="1"/>
</dbReference>
<dbReference type="Gene3D" id="3.40.50.300">
    <property type="entry name" value="P-loop containing nucleotide triphosphate hydrolases"/>
    <property type="match status" value="4"/>
</dbReference>
<organism evidence="19 20">
    <name type="scientific">Teichococcus aestuarii</name>
    <dbReference type="NCBI Taxonomy" id="568898"/>
    <lineage>
        <taxon>Bacteria</taxon>
        <taxon>Pseudomonadati</taxon>
        <taxon>Pseudomonadota</taxon>
        <taxon>Alphaproteobacteria</taxon>
        <taxon>Acetobacterales</taxon>
        <taxon>Roseomonadaceae</taxon>
        <taxon>Roseomonas</taxon>
    </lineage>
</organism>
<dbReference type="InterPro" id="IPR014151">
    <property type="entry name" value="DNA_helicase_AddA"/>
</dbReference>
<dbReference type="EMBL" id="PDOA01000022">
    <property type="protein sequence ID" value="PWC26878.1"/>
    <property type="molecule type" value="Genomic_DNA"/>
</dbReference>
<evidence type="ECO:0000256" key="6">
    <source>
        <dbReference type="ARBA" id="ARBA00022839"/>
    </source>
</evidence>
<dbReference type="OrthoDB" id="9810135at2"/>
<keyword evidence="4 15" id="KW-0378">Hydrolase</keyword>
<feature type="compositionally biased region" description="Basic and acidic residues" evidence="16">
    <location>
        <begin position="949"/>
        <end position="958"/>
    </location>
</feature>
<evidence type="ECO:0000256" key="1">
    <source>
        <dbReference type="ARBA" id="ARBA00022722"/>
    </source>
</evidence>
<feature type="compositionally biased region" description="Low complexity" evidence="16">
    <location>
        <begin position="21"/>
        <end position="44"/>
    </location>
</feature>
<keyword evidence="9" id="KW-0234">DNA repair</keyword>
<feature type="region of interest" description="Disordered" evidence="16">
    <location>
        <begin position="1"/>
        <end position="44"/>
    </location>
</feature>
<protein>
    <recommendedName>
        <fullName evidence="12">DNA 3'-5' helicase</fullName>
        <ecNumber evidence="12">5.6.2.4</ecNumber>
    </recommendedName>
    <alternativeName>
        <fullName evidence="13">DNA 3'-5' helicase II</fullName>
    </alternativeName>
</protein>
<evidence type="ECO:0000256" key="10">
    <source>
        <dbReference type="ARBA" id="ARBA00023235"/>
    </source>
</evidence>
<feature type="region of interest" description="Disordered" evidence="16">
    <location>
        <begin position="939"/>
        <end position="966"/>
    </location>
</feature>
<comment type="caution">
    <text evidence="19">The sequence shown here is derived from an EMBL/GenBank/DDBJ whole genome shotgun (WGS) entry which is preliminary data.</text>
</comment>
<evidence type="ECO:0000256" key="12">
    <source>
        <dbReference type="ARBA" id="ARBA00034808"/>
    </source>
</evidence>
<comment type="catalytic activity">
    <reaction evidence="14">
        <text>ATP + H2O = ADP + phosphate + H(+)</text>
        <dbReference type="Rhea" id="RHEA:13065"/>
        <dbReference type="ChEBI" id="CHEBI:15377"/>
        <dbReference type="ChEBI" id="CHEBI:15378"/>
        <dbReference type="ChEBI" id="CHEBI:30616"/>
        <dbReference type="ChEBI" id="CHEBI:43474"/>
        <dbReference type="ChEBI" id="CHEBI:456216"/>
        <dbReference type="EC" id="5.6.2.4"/>
    </reaction>
</comment>
<dbReference type="InterPro" id="IPR038726">
    <property type="entry name" value="PDDEXK_AddAB-type"/>
</dbReference>
<evidence type="ECO:0000256" key="13">
    <source>
        <dbReference type="ARBA" id="ARBA00034923"/>
    </source>
</evidence>
<dbReference type="EC" id="5.6.2.4" evidence="12"/>
<dbReference type="GO" id="GO:0000725">
    <property type="term" value="P:recombinational repair"/>
    <property type="evidence" value="ECO:0007669"/>
    <property type="project" value="TreeGrafter"/>
</dbReference>
<dbReference type="InterPro" id="IPR027417">
    <property type="entry name" value="P-loop_NTPase"/>
</dbReference>
<dbReference type="AlphaFoldDB" id="A0A2U1UYZ2"/>
<keyword evidence="1" id="KW-0540">Nuclease</keyword>
<keyword evidence="20" id="KW-1185">Reference proteome</keyword>
<evidence type="ECO:0000256" key="9">
    <source>
        <dbReference type="ARBA" id="ARBA00023204"/>
    </source>
</evidence>
<keyword evidence="3" id="KW-0227">DNA damage</keyword>
<dbReference type="PANTHER" id="PTHR11070:SF2">
    <property type="entry name" value="ATP-DEPENDENT DNA HELICASE SRS2"/>
    <property type="match status" value="1"/>
</dbReference>
<evidence type="ECO:0000256" key="8">
    <source>
        <dbReference type="ARBA" id="ARBA00023125"/>
    </source>
</evidence>
<accession>A0A2U1UYZ2</accession>
<evidence type="ECO:0000256" key="11">
    <source>
        <dbReference type="ARBA" id="ARBA00034617"/>
    </source>
</evidence>
<dbReference type="InterPro" id="IPR011604">
    <property type="entry name" value="PDDEXK-like_dom_sf"/>
</dbReference>
<dbReference type="Gene3D" id="1.10.486.10">
    <property type="entry name" value="PCRA, domain 4"/>
    <property type="match status" value="1"/>
</dbReference>
<dbReference type="InterPro" id="IPR011335">
    <property type="entry name" value="Restrct_endonuc-II-like"/>
</dbReference>
<comment type="catalytic activity">
    <reaction evidence="11">
        <text>Couples ATP hydrolysis with the unwinding of duplex DNA by translocating in the 3'-5' direction.</text>
        <dbReference type="EC" id="5.6.2.4"/>
    </reaction>
</comment>
<feature type="domain" description="UvrD-like helicase C-terminal" evidence="18">
    <location>
        <begin position="538"/>
        <end position="812"/>
    </location>
</feature>
<dbReference type="InterPro" id="IPR000212">
    <property type="entry name" value="DNA_helicase_UvrD/REP"/>
</dbReference>
<dbReference type="RefSeq" id="WP_109518844.1">
    <property type="nucleotide sequence ID" value="NZ_PDOA01000022.1"/>
</dbReference>
<feature type="region of interest" description="Disordered" evidence="16">
    <location>
        <begin position="981"/>
        <end position="1003"/>
    </location>
</feature>
<gene>
    <name evidence="19" type="primary">addA</name>
    <name evidence="19" type="ORF">CR165_20650</name>
</gene>
<keyword evidence="2 15" id="KW-0547">Nucleotide-binding</keyword>
<dbReference type="GO" id="GO:0004527">
    <property type="term" value="F:exonuclease activity"/>
    <property type="evidence" value="ECO:0007669"/>
    <property type="project" value="UniProtKB-KW"/>
</dbReference>
<feature type="compositionally biased region" description="Basic and acidic residues" evidence="16">
    <location>
        <begin position="1"/>
        <end position="14"/>
    </location>
</feature>
<keyword evidence="7 15" id="KW-0067">ATP-binding</keyword>
<evidence type="ECO:0000256" key="7">
    <source>
        <dbReference type="ARBA" id="ARBA00022840"/>
    </source>
</evidence>
<name>A0A2U1UYZ2_9PROT</name>
<feature type="binding site" evidence="15">
    <location>
        <begin position="44"/>
        <end position="51"/>
    </location>
    <ligand>
        <name>ATP</name>
        <dbReference type="ChEBI" id="CHEBI:30616"/>
    </ligand>
</feature>
<dbReference type="PANTHER" id="PTHR11070">
    <property type="entry name" value="UVRD / RECB / PCRA DNA HELICASE FAMILY MEMBER"/>
    <property type="match status" value="1"/>
</dbReference>
<dbReference type="InterPro" id="IPR014017">
    <property type="entry name" value="DNA_helicase_UvrD-like_C"/>
</dbReference>
<dbReference type="GO" id="GO:0033202">
    <property type="term" value="C:DNA helicase complex"/>
    <property type="evidence" value="ECO:0007669"/>
    <property type="project" value="TreeGrafter"/>
</dbReference>
<dbReference type="SUPFAM" id="SSF52980">
    <property type="entry name" value="Restriction endonuclease-like"/>
    <property type="match status" value="1"/>
</dbReference>
<dbReference type="Pfam" id="PF00580">
    <property type="entry name" value="UvrD-helicase"/>
    <property type="match status" value="1"/>
</dbReference>
<evidence type="ECO:0000259" key="18">
    <source>
        <dbReference type="PROSITE" id="PS51217"/>
    </source>
</evidence>
<keyword evidence="8" id="KW-0238">DNA-binding</keyword>
<keyword evidence="6" id="KW-0269">Exonuclease</keyword>
<dbReference type="GO" id="GO:0003677">
    <property type="term" value="F:DNA binding"/>
    <property type="evidence" value="ECO:0007669"/>
    <property type="project" value="UniProtKB-KW"/>
</dbReference>
<evidence type="ECO:0000256" key="4">
    <source>
        <dbReference type="ARBA" id="ARBA00022801"/>
    </source>
</evidence>
<feature type="domain" description="UvrD-like helicase ATP-binding" evidence="17">
    <location>
        <begin position="23"/>
        <end position="509"/>
    </location>
</feature>
<dbReference type="Proteomes" id="UP000245048">
    <property type="component" value="Unassembled WGS sequence"/>
</dbReference>
<sequence>MRPDPCKAPPDGERAGGVALSPRAAAQAAQRRASDPDASAWVGASAGSGKTKVLTDRVLRLLLRPGTRPGRILCLTFTKAAAAEMAQRLARRLGEWVVADEETLTRSLHDLTGQAPDAALRRRARALFAEVLEQPGGMRIATIHSFCQSLLRGFPLEAGLPPQFSLIEETEAATMLAEAREATLASGRLPADAIEAMAGLGSPEDFSETLRTLVKERERLGAAIAAAGGVRGSDAVLRRRLGLPAGGGEVEAVAEAARGAAREELVRAAALLRGSGNANDRARGETMKAWMDLPEGARAARWEEWTAIFLTAAEGTPRKSLATKGGLRDRHEEAQSILAAEAERVFALEESRKAWRLHAASLALLALAQPVLEAYTARKARIGAVDFDDLIQAARALLYDPGSAWVLYKLDGGLDHLLLDEAQDSNAYQWEIAARLAEEFFSGLGTRPEGEEGPPRSIFAVGDEKQSIYSFQGADAAGFARWEAHFAQAVQAAGGQFAAVPLNVSFRSTAPVLALVDAVFADGPARRGVVEEGDTLRHRADREADAGLVELWPPLVKPGNATLEPWHVPDEPVAEADAEALMAESLAARIAHMVRHETLPARGGRRIRPGDILVLLRRRTGFSNLLVRALKARGVMVGGVDRMRLIEQIAVQDLLALIDVLLLPEDDLQLAALLKSPLCGVSETELCDLARARTQPLWWRLLEHRGQDTAPGRAAEWLADLADRADLATPHSILAEVLGEHGGRARILARLGPDAADPLDEVLNAALSYESRHPPSLQGFVHWLRRGGAEVKREAESGADAVRLMTAHGSKGLQAPIVILPDVGSGRGEKPVRWDEAEPPLPYWAPRNRKDFFAPAWTTLMEADNAAREAEENRLLYVALTRAEDRLLVCAWGEPKPGSWYDLVAQGFARLEGAEEMPFAPEEFGAPPMASFAGPLRRLASAQAAPPRAESEPEHPGEEGPLPEWIHRPAAPESEALTLSPSALPGEEETPTAAPHGRADPTGERFRRGRLIHALLQHLPDYPVAERAAVAERFLGRTGHGLGEQDRAETLAEVLRLLDEPALRDAFGPGSLAEAPLAGRVNGLPLAGQVDRMLITPERVLVLDYKTNRPPPERVEDVPGLYLRQMASYRALLRQVFPGRAVECWLLWTWSARIMALPGAVLDRYEPA</sequence>
<dbReference type="Gene3D" id="3.90.320.10">
    <property type="match status" value="1"/>
</dbReference>
<evidence type="ECO:0000259" key="17">
    <source>
        <dbReference type="PROSITE" id="PS51198"/>
    </source>
</evidence>
<evidence type="ECO:0000256" key="5">
    <source>
        <dbReference type="ARBA" id="ARBA00022806"/>
    </source>
</evidence>
<evidence type="ECO:0000256" key="3">
    <source>
        <dbReference type="ARBA" id="ARBA00022763"/>
    </source>
</evidence>
<evidence type="ECO:0000313" key="19">
    <source>
        <dbReference type="EMBL" id="PWC26878.1"/>
    </source>
</evidence>
<evidence type="ECO:0000256" key="14">
    <source>
        <dbReference type="ARBA" id="ARBA00048988"/>
    </source>
</evidence>
<dbReference type="Pfam" id="PF13361">
    <property type="entry name" value="UvrD_C"/>
    <property type="match status" value="1"/>
</dbReference>
<dbReference type="GO" id="GO:0005524">
    <property type="term" value="F:ATP binding"/>
    <property type="evidence" value="ECO:0007669"/>
    <property type="project" value="UniProtKB-UniRule"/>
</dbReference>
<dbReference type="NCBIfam" id="TIGR02784">
    <property type="entry name" value="addA_alphas"/>
    <property type="match status" value="1"/>
</dbReference>
<dbReference type="InterPro" id="IPR014016">
    <property type="entry name" value="UvrD-like_ATP-bd"/>
</dbReference>
<evidence type="ECO:0000256" key="2">
    <source>
        <dbReference type="ARBA" id="ARBA00022741"/>
    </source>
</evidence>
<evidence type="ECO:0000256" key="15">
    <source>
        <dbReference type="PROSITE-ProRule" id="PRU00560"/>
    </source>
</evidence>
<dbReference type="SUPFAM" id="SSF52540">
    <property type="entry name" value="P-loop containing nucleoside triphosphate hydrolases"/>
    <property type="match status" value="1"/>
</dbReference>
<dbReference type="Pfam" id="PF12705">
    <property type="entry name" value="PDDEXK_1"/>
    <property type="match status" value="1"/>
</dbReference>
<reference evidence="20" key="1">
    <citation type="submission" date="2017-10" db="EMBL/GenBank/DDBJ databases">
        <authorList>
            <person name="Toshchakov S.V."/>
            <person name="Goeva M.A."/>
        </authorList>
    </citation>
    <scope>NUCLEOTIDE SEQUENCE [LARGE SCALE GENOMIC DNA]</scope>
    <source>
        <strain evidence="20">JR1/69-1-13</strain>
    </source>
</reference>